<sequence>MMKIAIPDLVSPSYFPAEAAVELGCFAAYGVDAEIELISPVERAYEAMREGAVDIVAGSAHSALSAFPRWEGVKLLCAQSQGMYWFLIMNAALGATRGDMNAVKGRRIGAAPWVGMGLKQMLVRSGIDLERDRVTIAPTPGSLEPRVNFGLAAVRALEAGIVDGFWANGMGAAIATETGVGTLVLDARRGDGPKEAFNYTMATLATTDRLLAENRELAKIAVRAVTDAQKILIADPGRAREVGEKLFPEEAGRIEALIRRDIPFYQADLTPDFVAGMNDFARALGILDVDVPYSAVVAEGMERLW</sequence>
<dbReference type="Proteomes" id="UP001151088">
    <property type="component" value="Unassembled WGS sequence"/>
</dbReference>
<proteinExistence type="predicted"/>
<name>A0A9X2T6L5_9HYPH</name>
<evidence type="ECO:0000313" key="2">
    <source>
        <dbReference type="EMBL" id="MCS0496509.1"/>
    </source>
</evidence>
<dbReference type="AlphaFoldDB" id="A0A9X2T6L5"/>
<gene>
    <name evidence="2" type="ORF">NVS89_15510</name>
</gene>
<dbReference type="RefSeq" id="WP_258733673.1">
    <property type="nucleotide sequence ID" value="NZ_JANTHZ010000007.1"/>
</dbReference>
<protein>
    <submittedName>
        <fullName evidence="2">ABC transporter substrate-binding protein</fullName>
    </submittedName>
</protein>
<dbReference type="SUPFAM" id="SSF53850">
    <property type="entry name" value="Periplasmic binding protein-like II"/>
    <property type="match status" value="1"/>
</dbReference>
<evidence type="ECO:0000259" key="1">
    <source>
        <dbReference type="Pfam" id="PF09084"/>
    </source>
</evidence>
<dbReference type="EMBL" id="JANTHZ010000007">
    <property type="protein sequence ID" value="MCS0496509.1"/>
    <property type="molecule type" value="Genomic_DNA"/>
</dbReference>
<evidence type="ECO:0000313" key="3">
    <source>
        <dbReference type="Proteomes" id="UP001151088"/>
    </source>
</evidence>
<dbReference type="InterPro" id="IPR015168">
    <property type="entry name" value="SsuA/THI5"/>
</dbReference>
<dbReference type="Pfam" id="PF09084">
    <property type="entry name" value="NMT1"/>
    <property type="match status" value="1"/>
</dbReference>
<accession>A0A9X2T6L5</accession>
<reference evidence="2" key="1">
    <citation type="submission" date="2022-08" db="EMBL/GenBank/DDBJ databases">
        <authorList>
            <person name="Li F."/>
        </authorList>
    </citation>
    <scope>NUCLEOTIDE SEQUENCE</scope>
    <source>
        <strain evidence="2">MQZ15Z-1</strain>
    </source>
</reference>
<comment type="caution">
    <text evidence="2">The sequence shown here is derived from an EMBL/GenBank/DDBJ whole genome shotgun (WGS) entry which is preliminary data.</text>
</comment>
<dbReference type="Gene3D" id="3.40.190.10">
    <property type="entry name" value="Periplasmic binding protein-like II"/>
    <property type="match status" value="2"/>
</dbReference>
<keyword evidence="3" id="KW-1185">Reference proteome</keyword>
<organism evidence="2 3">
    <name type="scientific">Ancylobacter mangrovi</name>
    <dbReference type="NCBI Taxonomy" id="2972472"/>
    <lineage>
        <taxon>Bacteria</taxon>
        <taxon>Pseudomonadati</taxon>
        <taxon>Pseudomonadota</taxon>
        <taxon>Alphaproteobacteria</taxon>
        <taxon>Hyphomicrobiales</taxon>
        <taxon>Xanthobacteraceae</taxon>
        <taxon>Ancylobacter</taxon>
    </lineage>
</organism>
<feature type="domain" description="SsuA/THI5-like" evidence="1">
    <location>
        <begin position="18"/>
        <end position="239"/>
    </location>
</feature>